<sequence length="97" mass="11418">MFNQSIIISLTIRWKLFNFEFKITAQAFSLRVVLELSEAIKIKDGEAESYISEIEVYKKAVYVDRLLQVFRYVPCEQLTIPDFVFQLSLLDLSLPMY</sequence>
<comment type="caution">
    <text evidence="1">The sequence shown here is derived from an EMBL/GenBank/DDBJ whole genome shotgun (WGS) entry which is preliminary data.</text>
</comment>
<keyword evidence="2" id="KW-1185">Reference proteome</keyword>
<dbReference type="STRING" id="35608.A0A2U1KV38"/>
<dbReference type="OrthoDB" id="6077599at2759"/>
<proteinExistence type="predicted"/>
<accession>A0A2U1KV38</accession>
<dbReference type="AlphaFoldDB" id="A0A2U1KV38"/>
<evidence type="ECO:0000313" key="1">
    <source>
        <dbReference type="EMBL" id="PWA40593.1"/>
    </source>
</evidence>
<evidence type="ECO:0000313" key="2">
    <source>
        <dbReference type="Proteomes" id="UP000245207"/>
    </source>
</evidence>
<organism evidence="1 2">
    <name type="scientific">Artemisia annua</name>
    <name type="common">Sweet wormwood</name>
    <dbReference type="NCBI Taxonomy" id="35608"/>
    <lineage>
        <taxon>Eukaryota</taxon>
        <taxon>Viridiplantae</taxon>
        <taxon>Streptophyta</taxon>
        <taxon>Embryophyta</taxon>
        <taxon>Tracheophyta</taxon>
        <taxon>Spermatophyta</taxon>
        <taxon>Magnoliopsida</taxon>
        <taxon>eudicotyledons</taxon>
        <taxon>Gunneridae</taxon>
        <taxon>Pentapetalae</taxon>
        <taxon>asterids</taxon>
        <taxon>campanulids</taxon>
        <taxon>Asterales</taxon>
        <taxon>Asteraceae</taxon>
        <taxon>Asteroideae</taxon>
        <taxon>Anthemideae</taxon>
        <taxon>Artemisiinae</taxon>
        <taxon>Artemisia</taxon>
    </lineage>
</organism>
<gene>
    <name evidence="1" type="ORF">CTI12_AA548050</name>
</gene>
<protein>
    <submittedName>
        <fullName evidence="1">Appr-1-p processing</fullName>
    </submittedName>
</protein>
<reference evidence="1 2" key="1">
    <citation type="journal article" date="2018" name="Mol. Plant">
        <title>The genome of Artemisia annua provides insight into the evolution of Asteraceae family and artemisinin biosynthesis.</title>
        <authorList>
            <person name="Shen Q."/>
            <person name="Zhang L."/>
            <person name="Liao Z."/>
            <person name="Wang S."/>
            <person name="Yan T."/>
            <person name="Shi P."/>
            <person name="Liu M."/>
            <person name="Fu X."/>
            <person name="Pan Q."/>
            <person name="Wang Y."/>
            <person name="Lv Z."/>
            <person name="Lu X."/>
            <person name="Zhang F."/>
            <person name="Jiang W."/>
            <person name="Ma Y."/>
            <person name="Chen M."/>
            <person name="Hao X."/>
            <person name="Li L."/>
            <person name="Tang Y."/>
            <person name="Lv G."/>
            <person name="Zhou Y."/>
            <person name="Sun X."/>
            <person name="Brodelius P.E."/>
            <person name="Rose J.K.C."/>
            <person name="Tang K."/>
        </authorList>
    </citation>
    <scope>NUCLEOTIDE SEQUENCE [LARGE SCALE GENOMIC DNA]</scope>
    <source>
        <strain evidence="2">cv. Huhao1</strain>
        <tissue evidence="1">Leaf</tissue>
    </source>
</reference>
<dbReference type="Proteomes" id="UP000245207">
    <property type="component" value="Unassembled WGS sequence"/>
</dbReference>
<dbReference type="EMBL" id="PKPP01013684">
    <property type="protein sequence ID" value="PWA40593.1"/>
    <property type="molecule type" value="Genomic_DNA"/>
</dbReference>
<name>A0A2U1KV38_ARTAN</name>